<proteinExistence type="predicted"/>
<protein>
    <submittedName>
        <fullName evidence="1">Uncharacterized protein</fullName>
    </submittedName>
</protein>
<dbReference type="Proteomes" id="UP000187209">
    <property type="component" value="Unassembled WGS sequence"/>
</dbReference>
<keyword evidence="2" id="KW-1185">Reference proteome</keyword>
<reference evidence="1 2" key="1">
    <citation type="submission" date="2016-11" db="EMBL/GenBank/DDBJ databases">
        <title>The macronuclear genome of Stentor coeruleus: a giant cell with tiny introns.</title>
        <authorList>
            <person name="Slabodnick M."/>
            <person name="Ruby J.G."/>
            <person name="Reiff S.B."/>
            <person name="Swart E.C."/>
            <person name="Gosai S."/>
            <person name="Prabakaran S."/>
            <person name="Witkowska E."/>
            <person name="Larue G.E."/>
            <person name="Fisher S."/>
            <person name="Freeman R.M."/>
            <person name="Gunawardena J."/>
            <person name="Chu W."/>
            <person name="Stover N.A."/>
            <person name="Gregory B.D."/>
            <person name="Nowacki M."/>
            <person name="Derisi J."/>
            <person name="Roy S.W."/>
            <person name="Marshall W.F."/>
            <person name="Sood P."/>
        </authorList>
    </citation>
    <scope>NUCLEOTIDE SEQUENCE [LARGE SCALE GENOMIC DNA]</scope>
    <source>
        <strain evidence="1">WM001</strain>
    </source>
</reference>
<evidence type="ECO:0000313" key="2">
    <source>
        <dbReference type="Proteomes" id="UP000187209"/>
    </source>
</evidence>
<accession>A0A1R2B789</accession>
<dbReference type="EMBL" id="MPUH01000885">
    <property type="protein sequence ID" value="OMJ72627.1"/>
    <property type="molecule type" value="Genomic_DNA"/>
</dbReference>
<organism evidence="1 2">
    <name type="scientific">Stentor coeruleus</name>
    <dbReference type="NCBI Taxonomy" id="5963"/>
    <lineage>
        <taxon>Eukaryota</taxon>
        <taxon>Sar</taxon>
        <taxon>Alveolata</taxon>
        <taxon>Ciliophora</taxon>
        <taxon>Postciliodesmatophora</taxon>
        <taxon>Heterotrichea</taxon>
        <taxon>Heterotrichida</taxon>
        <taxon>Stentoridae</taxon>
        <taxon>Stentor</taxon>
    </lineage>
</organism>
<comment type="caution">
    <text evidence="1">The sequence shown here is derived from an EMBL/GenBank/DDBJ whole genome shotgun (WGS) entry which is preliminary data.</text>
</comment>
<evidence type="ECO:0000313" key="1">
    <source>
        <dbReference type="EMBL" id="OMJ72627.1"/>
    </source>
</evidence>
<dbReference type="AlphaFoldDB" id="A0A1R2B789"/>
<gene>
    <name evidence="1" type="ORF">SteCoe_28882</name>
</gene>
<name>A0A1R2B789_9CILI</name>
<sequence length="100" mass="12038">MRKGLRVYFGPFFDGDAFKVSEEMYERLFSYRTGPYIGPKEMFERVAPGHKRRQNRKDALRKADWEKVEEIVSGIFHKKQIRYPPSTLRDLNWIKDRPLD</sequence>